<evidence type="ECO:0000313" key="1">
    <source>
        <dbReference type="EMBL" id="CAE7198984.1"/>
    </source>
</evidence>
<dbReference type="Proteomes" id="UP000604046">
    <property type="component" value="Unassembled WGS sequence"/>
</dbReference>
<organism evidence="1 2">
    <name type="scientific">Symbiodinium natans</name>
    <dbReference type="NCBI Taxonomy" id="878477"/>
    <lineage>
        <taxon>Eukaryota</taxon>
        <taxon>Sar</taxon>
        <taxon>Alveolata</taxon>
        <taxon>Dinophyceae</taxon>
        <taxon>Suessiales</taxon>
        <taxon>Symbiodiniaceae</taxon>
        <taxon>Symbiodinium</taxon>
    </lineage>
</organism>
<dbReference type="EMBL" id="CAJNDS010000376">
    <property type="protein sequence ID" value="CAE7198984.1"/>
    <property type="molecule type" value="Genomic_DNA"/>
</dbReference>
<keyword evidence="2" id="KW-1185">Reference proteome</keyword>
<sequence>MNMVLQFTVVVFERPNDVFVFAQLAIVSNSSVPRPQFSGFGSLRFILAGTAAFQELHTCRLGNDHEAIVSSALDDDRALAHRVGSKASRRVCGGHEVLPGLEQTPKEALCQSAF</sequence>
<accession>A0A812J6Z8</accession>
<comment type="caution">
    <text evidence="1">The sequence shown here is derived from an EMBL/GenBank/DDBJ whole genome shotgun (WGS) entry which is preliminary data.</text>
</comment>
<evidence type="ECO:0000313" key="2">
    <source>
        <dbReference type="Proteomes" id="UP000604046"/>
    </source>
</evidence>
<proteinExistence type="predicted"/>
<protein>
    <submittedName>
        <fullName evidence="1">Uncharacterized protein</fullName>
    </submittedName>
</protein>
<gene>
    <name evidence="1" type="ORF">SNAT2548_LOCUS5794</name>
</gene>
<name>A0A812J6Z8_9DINO</name>
<dbReference type="AlphaFoldDB" id="A0A812J6Z8"/>
<reference evidence="1" key="1">
    <citation type="submission" date="2021-02" db="EMBL/GenBank/DDBJ databases">
        <authorList>
            <person name="Dougan E. K."/>
            <person name="Rhodes N."/>
            <person name="Thang M."/>
            <person name="Chan C."/>
        </authorList>
    </citation>
    <scope>NUCLEOTIDE SEQUENCE</scope>
</reference>